<dbReference type="EMBL" id="GBRH01205215">
    <property type="protein sequence ID" value="JAD92680.1"/>
    <property type="molecule type" value="Transcribed_RNA"/>
</dbReference>
<organism evidence="1">
    <name type="scientific">Arundo donax</name>
    <name type="common">Giant reed</name>
    <name type="synonym">Donax arundinaceus</name>
    <dbReference type="NCBI Taxonomy" id="35708"/>
    <lineage>
        <taxon>Eukaryota</taxon>
        <taxon>Viridiplantae</taxon>
        <taxon>Streptophyta</taxon>
        <taxon>Embryophyta</taxon>
        <taxon>Tracheophyta</taxon>
        <taxon>Spermatophyta</taxon>
        <taxon>Magnoliopsida</taxon>
        <taxon>Liliopsida</taxon>
        <taxon>Poales</taxon>
        <taxon>Poaceae</taxon>
        <taxon>PACMAD clade</taxon>
        <taxon>Arundinoideae</taxon>
        <taxon>Arundineae</taxon>
        <taxon>Arundo</taxon>
    </lineage>
</organism>
<reference evidence="1" key="2">
    <citation type="journal article" date="2015" name="Data Brief">
        <title>Shoot transcriptome of the giant reed, Arundo donax.</title>
        <authorList>
            <person name="Barrero R.A."/>
            <person name="Guerrero F.D."/>
            <person name="Moolhuijzen P."/>
            <person name="Goolsby J.A."/>
            <person name="Tidwell J."/>
            <person name="Bellgard S.E."/>
            <person name="Bellgard M.I."/>
        </authorList>
    </citation>
    <scope>NUCLEOTIDE SEQUENCE</scope>
    <source>
        <tissue evidence="1">Shoot tissue taken approximately 20 cm above the soil surface</tissue>
    </source>
</reference>
<dbReference type="AlphaFoldDB" id="A0A0A9E483"/>
<sequence length="64" mass="7641">MLSRNNQWSFRKKNLPHYLPIFLTFRELKGKVMMLVLKEGPCAARCLLFNRRPKKQAQTNHLLD</sequence>
<protein>
    <submittedName>
        <fullName evidence="1">Uncharacterized protein</fullName>
    </submittedName>
</protein>
<proteinExistence type="predicted"/>
<evidence type="ECO:0000313" key="1">
    <source>
        <dbReference type="EMBL" id="JAD92680.1"/>
    </source>
</evidence>
<name>A0A0A9E483_ARUDO</name>
<reference evidence="1" key="1">
    <citation type="submission" date="2014-09" db="EMBL/GenBank/DDBJ databases">
        <authorList>
            <person name="Magalhaes I.L.F."/>
            <person name="Oliveira U."/>
            <person name="Santos F.R."/>
            <person name="Vidigal T.H.D.A."/>
            <person name="Brescovit A.D."/>
            <person name="Santos A.J."/>
        </authorList>
    </citation>
    <scope>NUCLEOTIDE SEQUENCE</scope>
    <source>
        <tissue evidence="1">Shoot tissue taken approximately 20 cm above the soil surface</tissue>
    </source>
</reference>
<accession>A0A0A9E483</accession>